<reference evidence="2" key="1">
    <citation type="submission" date="2018-10" db="EMBL/GenBank/DDBJ databases">
        <title>Hidden diversity of soil giant viruses.</title>
        <authorList>
            <person name="Schulz F."/>
            <person name="Alteio L."/>
            <person name="Goudeau D."/>
            <person name="Ryan E.M."/>
            <person name="Malmstrom R.R."/>
            <person name="Blanchard J."/>
            <person name="Woyke T."/>
        </authorList>
    </citation>
    <scope>NUCLEOTIDE SEQUENCE</scope>
    <source>
        <strain evidence="2">SAV1</strain>
    </source>
</reference>
<protein>
    <submittedName>
        <fullName evidence="2">Uncharacterized protein</fullName>
    </submittedName>
</protein>
<organism evidence="2">
    <name type="scientific">Satyrvirus sp</name>
    <dbReference type="NCBI Taxonomy" id="2487771"/>
    <lineage>
        <taxon>Viruses</taxon>
        <taxon>Varidnaviria</taxon>
        <taxon>Bamfordvirae</taxon>
        <taxon>Nucleocytoviricota</taxon>
        <taxon>Megaviricetes</taxon>
        <taxon>Imitervirales</taxon>
        <taxon>Mimiviridae</taxon>
        <taxon>Megamimivirinae</taxon>
    </lineage>
</organism>
<name>A0A3G5AD22_9VIRU</name>
<sequence length="130" mass="15068">MQNLNYQPGAWPGDDGWSQLSNPSDENDWDHAARRYRSPQTSQTSQTSQFVKPNGSRCYVVCEPTQRPLSLERIANSLLSRNIIDARRIYPNIREVVRNGKPLAVSQDYKPDRINVETRNGIITRIVWYY</sequence>
<proteinExistence type="predicted"/>
<gene>
    <name evidence="2" type="ORF">Satyrvirus4_3</name>
</gene>
<evidence type="ECO:0000313" key="2">
    <source>
        <dbReference type="EMBL" id="AYV85106.1"/>
    </source>
</evidence>
<dbReference type="EMBL" id="MK072440">
    <property type="protein sequence ID" value="AYV85106.1"/>
    <property type="molecule type" value="Genomic_DNA"/>
</dbReference>
<accession>A0A3G5AD22</accession>
<feature type="compositionally biased region" description="Low complexity" evidence="1">
    <location>
        <begin position="40"/>
        <end position="49"/>
    </location>
</feature>
<feature type="region of interest" description="Disordered" evidence="1">
    <location>
        <begin position="1"/>
        <end position="52"/>
    </location>
</feature>
<evidence type="ECO:0000256" key="1">
    <source>
        <dbReference type="SAM" id="MobiDB-lite"/>
    </source>
</evidence>